<feature type="non-terminal residue" evidence="1">
    <location>
        <position position="1"/>
    </location>
</feature>
<reference evidence="1 2" key="1">
    <citation type="journal article" date="2021" name="Nat. Plants">
        <title>The Taxus genome provides insights into paclitaxel biosynthesis.</title>
        <authorList>
            <person name="Xiong X."/>
            <person name="Gou J."/>
            <person name="Liao Q."/>
            <person name="Li Y."/>
            <person name="Zhou Q."/>
            <person name="Bi G."/>
            <person name="Li C."/>
            <person name="Du R."/>
            <person name="Wang X."/>
            <person name="Sun T."/>
            <person name="Guo L."/>
            <person name="Liang H."/>
            <person name="Lu P."/>
            <person name="Wu Y."/>
            <person name="Zhang Z."/>
            <person name="Ro D.K."/>
            <person name="Shang Y."/>
            <person name="Huang S."/>
            <person name="Yan J."/>
        </authorList>
    </citation>
    <scope>NUCLEOTIDE SEQUENCE [LARGE SCALE GENOMIC DNA]</scope>
    <source>
        <strain evidence="1">Ta-2019</strain>
    </source>
</reference>
<gene>
    <name evidence="1" type="ORF">KI387_011233</name>
</gene>
<evidence type="ECO:0000313" key="2">
    <source>
        <dbReference type="Proteomes" id="UP000824469"/>
    </source>
</evidence>
<feature type="non-terminal residue" evidence="1">
    <location>
        <position position="75"/>
    </location>
</feature>
<dbReference type="EMBL" id="JAHRHJ020000008">
    <property type="protein sequence ID" value="KAH9306829.1"/>
    <property type="molecule type" value="Genomic_DNA"/>
</dbReference>
<protein>
    <submittedName>
        <fullName evidence="1">Uncharacterized protein</fullName>
    </submittedName>
</protein>
<dbReference type="Proteomes" id="UP000824469">
    <property type="component" value="Unassembled WGS sequence"/>
</dbReference>
<accession>A0AA38KKU6</accession>
<organism evidence="1 2">
    <name type="scientific">Taxus chinensis</name>
    <name type="common">Chinese yew</name>
    <name type="synonym">Taxus wallichiana var. chinensis</name>
    <dbReference type="NCBI Taxonomy" id="29808"/>
    <lineage>
        <taxon>Eukaryota</taxon>
        <taxon>Viridiplantae</taxon>
        <taxon>Streptophyta</taxon>
        <taxon>Embryophyta</taxon>
        <taxon>Tracheophyta</taxon>
        <taxon>Spermatophyta</taxon>
        <taxon>Pinopsida</taxon>
        <taxon>Pinidae</taxon>
        <taxon>Conifers II</taxon>
        <taxon>Cupressales</taxon>
        <taxon>Taxaceae</taxon>
        <taxon>Taxus</taxon>
    </lineage>
</organism>
<dbReference type="AlphaFoldDB" id="A0AA38KKU6"/>
<sequence>SRVRLDKELEANETLLQCAFLEKEKGKRVYLVDDKEVDNLDVNHSAGRREVLDSVDKITCTYHEPMKIKQLNIGI</sequence>
<keyword evidence="2" id="KW-1185">Reference proteome</keyword>
<evidence type="ECO:0000313" key="1">
    <source>
        <dbReference type="EMBL" id="KAH9306829.1"/>
    </source>
</evidence>
<name>A0AA38KKU6_TAXCH</name>
<comment type="caution">
    <text evidence="1">The sequence shown here is derived from an EMBL/GenBank/DDBJ whole genome shotgun (WGS) entry which is preliminary data.</text>
</comment>
<proteinExistence type="predicted"/>